<keyword evidence="6" id="KW-0472">Membrane</keyword>
<dbReference type="GO" id="GO:0009927">
    <property type="term" value="F:histidine phosphotransfer kinase activity"/>
    <property type="evidence" value="ECO:0007669"/>
    <property type="project" value="TreeGrafter"/>
</dbReference>
<evidence type="ECO:0000313" key="8">
    <source>
        <dbReference type="EMBL" id="RDI58675.1"/>
    </source>
</evidence>
<dbReference type="Pfam" id="PF02518">
    <property type="entry name" value="HATPase_c"/>
    <property type="match status" value="1"/>
</dbReference>
<evidence type="ECO:0000256" key="2">
    <source>
        <dbReference type="ARBA" id="ARBA00012438"/>
    </source>
</evidence>
<dbReference type="SMART" id="SM00387">
    <property type="entry name" value="HATPase_c"/>
    <property type="match status" value="1"/>
</dbReference>
<proteinExistence type="predicted"/>
<dbReference type="Gene3D" id="3.30.565.10">
    <property type="entry name" value="Histidine kinase-like ATPase, C-terminal domain"/>
    <property type="match status" value="1"/>
</dbReference>
<accession>A0A370HKK4</accession>
<keyword evidence="3" id="KW-0597">Phosphoprotein</keyword>
<dbReference type="InterPro" id="IPR005467">
    <property type="entry name" value="His_kinase_dom"/>
</dbReference>
<evidence type="ECO:0000256" key="3">
    <source>
        <dbReference type="ARBA" id="ARBA00022553"/>
    </source>
</evidence>
<protein>
    <recommendedName>
        <fullName evidence="2">histidine kinase</fullName>
        <ecNumber evidence="2">2.7.13.3</ecNumber>
    </recommendedName>
</protein>
<evidence type="ECO:0000256" key="5">
    <source>
        <dbReference type="ARBA" id="ARBA00022777"/>
    </source>
</evidence>
<dbReference type="Proteomes" id="UP000254925">
    <property type="component" value="Unassembled WGS sequence"/>
</dbReference>
<feature type="transmembrane region" description="Helical" evidence="6">
    <location>
        <begin position="141"/>
        <end position="161"/>
    </location>
</feature>
<dbReference type="SUPFAM" id="SSF55874">
    <property type="entry name" value="ATPase domain of HSP90 chaperone/DNA topoisomerase II/histidine kinase"/>
    <property type="match status" value="1"/>
</dbReference>
<dbReference type="GO" id="GO:0005886">
    <property type="term" value="C:plasma membrane"/>
    <property type="evidence" value="ECO:0007669"/>
    <property type="project" value="TreeGrafter"/>
</dbReference>
<keyword evidence="5 8" id="KW-0418">Kinase</keyword>
<dbReference type="InterPro" id="IPR003661">
    <property type="entry name" value="HisK_dim/P_dom"/>
</dbReference>
<dbReference type="InterPro" id="IPR036097">
    <property type="entry name" value="HisK_dim/P_sf"/>
</dbReference>
<keyword evidence="9" id="KW-1185">Reference proteome</keyword>
<dbReference type="CDD" id="cd00130">
    <property type="entry name" value="PAS"/>
    <property type="match status" value="1"/>
</dbReference>
<dbReference type="AlphaFoldDB" id="A0A370HKK4"/>
<dbReference type="Gene3D" id="1.10.287.130">
    <property type="match status" value="1"/>
</dbReference>
<feature type="transmembrane region" description="Helical" evidence="6">
    <location>
        <begin position="69"/>
        <end position="87"/>
    </location>
</feature>
<dbReference type="InterPro" id="IPR036890">
    <property type="entry name" value="HATPase_C_sf"/>
</dbReference>
<dbReference type="SUPFAM" id="SSF55785">
    <property type="entry name" value="PYP-like sensor domain (PAS domain)"/>
    <property type="match status" value="1"/>
</dbReference>
<dbReference type="GO" id="GO:0000155">
    <property type="term" value="F:phosphorelay sensor kinase activity"/>
    <property type="evidence" value="ECO:0007669"/>
    <property type="project" value="InterPro"/>
</dbReference>
<evidence type="ECO:0000256" key="1">
    <source>
        <dbReference type="ARBA" id="ARBA00000085"/>
    </source>
</evidence>
<dbReference type="PANTHER" id="PTHR43047">
    <property type="entry name" value="TWO-COMPONENT HISTIDINE PROTEIN KINASE"/>
    <property type="match status" value="1"/>
</dbReference>
<comment type="catalytic activity">
    <reaction evidence="1">
        <text>ATP + protein L-histidine = ADP + protein N-phospho-L-histidine.</text>
        <dbReference type="EC" id="2.7.13.3"/>
    </reaction>
</comment>
<keyword evidence="4" id="KW-0808">Transferase</keyword>
<evidence type="ECO:0000256" key="4">
    <source>
        <dbReference type="ARBA" id="ARBA00022679"/>
    </source>
</evidence>
<dbReference type="PRINTS" id="PR00344">
    <property type="entry name" value="BCTRLSENSOR"/>
</dbReference>
<dbReference type="InterPro" id="IPR000014">
    <property type="entry name" value="PAS"/>
</dbReference>
<feature type="domain" description="Histidine kinase" evidence="7">
    <location>
        <begin position="353"/>
        <end position="571"/>
    </location>
</feature>
<dbReference type="EMBL" id="QQBB01000005">
    <property type="protein sequence ID" value="RDI58675.1"/>
    <property type="molecule type" value="Genomic_DNA"/>
</dbReference>
<dbReference type="InterPro" id="IPR004358">
    <property type="entry name" value="Sig_transdc_His_kin-like_C"/>
</dbReference>
<reference evidence="8 9" key="1">
    <citation type="submission" date="2018-07" db="EMBL/GenBank/DDBJ databases">
        <title>Genomic Encyclopedia of Type Strains, Phase IV (KMG-IV): sequencing the most valuable type-strain genomes for metagenomic binning, comparative biology and taxonomic classification.</title>
        <authorList>
            <person name="Goeker M."/>
        </authorList>
    </citation>
    <scope>NUCLEOTIDE SEQUENCE [LARGE SCALE GENOMIC DNA]</scope>
    <source>
        <strain evidence="8 9">DSM 14364</strain>
    </source>
</reference>
<evidence type="ECO:0000313" key="9">
    <source>
        <dbReference type="Proteomes" id="UP000254925"/>
    </source>
</evidence>
<dbReference type="InterPro" id="IPR035965">
    <property type="entry name" value="PAS-like_dom_sf"/>
</dbReference>
<sequence length="598" mass="62366">MRRRRDHVQRELTGHWIDEWLVGLVHRSVLDKPAERLCQERFVAGRLATSLVALVGLPLSLLGDVAPELLASWSLLVLAPLAAVFVLSRWGSLAVAQALVSLVLAGFIARDMAGAGASLPLMGLALALVPLEALSSGSRGGVLLAAILALVGLGAGVLLQAEGMAGASLPVEGALAIAGAVAFGHALSRAVADRRIGALLGDDSESGLGRDALALAAIDDLVTWHDGNGVVLRSNGGCAPLLGAAPASINGNGLFTRIHVSDRPAFLKAISDAANGAGFAVARFRVHAGEGPSQTTLWVEMRAHRLVLPGDEGCAAVAVTRDITDHMARVEELDAMRREAVDASEARAQMLATVSHELRTPLNAIIGYSEILMGKGGPSLVDKREGYAQIIHQSGEHMLGVVSSLLDLSAIEAGHYNLDFEPIDLADLVGECCTFMALPADEGGLTLKQELAPGLPALVADRRACRQILLNLLSNAVKFTPRGGEVAVEVRHEADSIHLAVRDTGVGVAQDELSRLGMPFYQASSPARPQKGNGLGLSVVRGLVTLHQGRLRISSTSGSGTCVRISLPADAYRAAAAKGLVPAPRRTDSSDVVLLKTG</sequence>
<dbReference type="InterPro" id="IPR003594">
    <property type="entry name" value="HATPase_dom"/>
</dbReference>
<comment type="caution">
    <text evidence="8">The sequence shown here is derived from an EMBL/GenBank/DDBJ whole genome shotgun (WGS) entry which is preliminary data.</text>
</comment>
<evidence type="ECO:0000256" key="6">
    <source>
        <dbReference type="SAM" id="Phobius"/>
    </source>
</evidence>
<name>A0A370HKK4_9HYPH</name>
<keyword evidence="6" id="KW-0812">Transmembrane</keyword>
<gene>
    <name evidence="8" type="ORF">DES45_105198</name>
</gene>
<dbReference type="PROSITE" id="PS50109">
    <property type="entry name" value="HIS_KIN"/>
    <property type="match status" value="1"/>
</dbReference>
<dbReference type="Gene3D" id="3.30.450.20">
    <property type="entry name" value="PAS domain"/>
    <property type="match status" value="1"/>
</dbReference>
<keyword evidence="6" id="KW-1133">Transmembrane helix</keyword>
<dbReference type="SMART" id="SM00388">
    <property type="entry name" value="HisKA"/>
    <property type="match status" value="1"/>
</dbReference>
<dbReference type="PANTHER" id="PTHR43047:SF72">
    <property type="entry name" value="OSMOSENSING HISTIDINE PROTEIN KINASE SLN1"/>
    <property type="match status" value="1"/>
</dbReference>
<dbReference type="EC" id="2.7.13.3" evidence="2"/>
<dbReference type="Pfam" id="PF00512">
    <property type="entry name" value="HisKA"/>
    <property type="match status" value="1"/>
</dbReference>
<dbReference type="CDD" id="cd00082">
    <property type="entry name" value="HisKA"/>
    <property type="match status" value="1"/>
</dbReference>
<feature type="transmembrane region" description="Helical" evidence="6">
    <location>
        <begin position="167"/>
        <end position="187"/>
    </location>
</feature>
<feature type="transmembrane region" description="Helical" evidence="6">
    <location>
        <begin position="42"/>
        <end position="63"/>
    </location>
</feature>
<evidence type="ECO:0000259" key="7">
    <source>
        <dbReference type="PROSITE" id="PS50109"/>
    </source>
</evidence>
<dbReference type="SUPFAM" id="SSF47384">
    <property type="entry name" value="Homodimeric domain of signal transducing histidine kinase"/>
    <property type="match status" value="1"/>
</dbReference>
<organism evidence="8 9">
    <name type="scientific">Microvirga subterranea</name>
    <dbReference type="NCBI Taxonomy" id="186651"/>
    <lineage>
        <taxon>Bacteria</taxon>
        <taxon>Pseudomonadati</taxon>
        <taxon>Pseudomonadota</taxon>
        <taxon>Alphaproteobacteria</taxon>
        <taxon>Hyphomicrobiales</taxon>
        <taxon>Methylobacteriaceae</taxon>
        <taxon>Microvirga</taxon>
    </lineage>
</organism>